<proteinExistence type="predicted"/>
<evidence type="ECO:0000313" key="1">
    <source>
        <dbReference type="EMBL" id="OUM90804.1"/>
    </source>
</evidence>
<sequence length="82" mass="9355">MPVIGRKLQPLFLPEAVLIYHDETVDEALWRRLAPYIPTHRSIGGKPTVYLCKNFACQEPATDFDKVAGQLSWKGENFSTFM</sequence>
<gene>
    <name evidence="1" type="ORF">BAA01_07450</name>
</gene>
<accession>A0A1Y3PUU1</accession>
<dbReference type="Proteomes" id="UP000196475">
    <property type="component" value="Unassembled WGS sequence"/>
</dbReference>
<organism evidence="1 2">
    <name type="scientific">Bacillus thermozeamaize</name>
    <dbReference type="NCBI Taxonomy" id="230954"/>
    <lineage>
        <taxon>Bacteria</taxon>
        <taxon>Bacillati</taxon>
        <taxon>Bacillota</taxon>
        <taxon>Bacilli</taxon>
        <taxon>Bacillales</taxon>
        <taxon>Bacillaceae</taxon>
        <taxon>Bacillus</taxon>
    </lineage>
</organism>
<protein>
    <submittedName>
        <fullName evidence="1">Uncharacterized protein</fullName>
    </submittedName>
</protein>
<reference evidence="2" key="1">
    <citation type="submission" date="2016-06" db="EMBL/GenBank/DDBJ databases">
        <authorList>
            <person name="Nascimento L."/>
            <person name="Pereira R.V."/>
            <person name="Martins L.F."/>
            <person name="Quaggio R.B."/>
            <person name="Silva A.M."/>
            <person name="Setubal J.C."/>
        </authorList>
    </citation>
    <scope>NUCLEOTIDE SEQUENCE [LARGE SCALE GENOMIC DNA]</scope>
</reference>
<name>A0A1Y3PUU1_9BACI</name>
<comment type="caution">
    <text evidence="1">The sequence shown here is derived from an EMBL/GenBank/DDBJ whole genome shotgun (WGS) entry which is preliminary data.</text>
</comment>
<evidence type="ECO:0000313" key="2">
    <source>
        <dbReference type="Proteomes" id="UP000196475"/>
    </source>
</evidence>
<dbReference type="EMBL" id="LZRT01000010">
    <property type="protein sequence ID" value="OUM90804.1"/>
    <property type="molecule type" value="Genomic_DNA"/>
</dbReference>
<dbReference type="AlphaFoldDB" id="A0A1Y3PUU1"/>